<evidence type="ECO:0000313" key="2">
    <source>
        <dbReference type="EMBL" id="NRT20008.1"/>
    </source>
</evidence>
<evidence type="ECO:0000313" key="3">
    <source>
        <dbReference type="Proteomes" id="UP000779507"/>
    </source>
</evidence>
<gene>
    <name evidence="2" type="ORF">HNP98_002846</name>
</gene>
<protein>
    <recommendedName>
        <fullName evidence="4">T9SS type A sorting domain-containing protein</fullName>
    </recommendedName>
</protein>
<dbReference type="EMBL" id="JABSNP010000013">
    <property type="protein sequence ID" value="NRT20008.1"/>
    <property type="molecule type" value="Genomic_DNA"/>
</dbReference>
<proteinExistence type="predicted"/>
<reference evidence="2 3" key="1">
    <citation type="submission" date="2020-05" db="EMBL/GenBank/DDBJ databases">
        <title>Genomic Encyclopedia of Type Strains, Phase IV (KMG-V): Genome sequencing to study the core and pangenomes of soil and plant-associated prokaryotes.</title>
        <authorList>
            <person name="Whitman W."/>
        </authorList>
    </citation>
    <scope>NUCLEOTIDE SEQUENCE [LARGE SCALE GENOMIC DNA]</scope>
    <source>
        <strain evidence="2 3">9A</strain>
    </source>
</reference>
<dbReference type="RefSeq" id="WP_173810718.1">
    <property type="nucleotide sequence ID" value="NZ_JABSNP010000013.1"/>
</dbReference>
<keyword evidence="1" id="KW-0732">Signal</keyword>
<comment type="caution">
    <text evidence="2">The sequence shown here is derived from an EMBL/GenBank/DDBJ whole genome shotgun (WGS) entry which is preliminary data.</text>
</comment>
<evidence type="ECO:0008006" key="4">
    <source>
        <dbReference type="Google" id="ProtNLM"/>
    </source>
</evidence>
<keyword evidence="3" id="KW-1185">Reference proteome</keyword>
<sequence length="313" mass="31554">MKTLFRTGLAAGLLFTALAPARAQAVANGGFETWAARSGTDAPTNWLTVDDVIAALLTRFPTGTFTKATDAHGGAFALRLETKSTLLGIIPGGATLGTKLGPLTAAAPAGLPFTGRPAVFQFYYKLTGPQPAAASDGAFAEVALTRTVGGQSVVIATAARVFTTVTAAYVLAQLPLTYTSAAAPDSVHISFGSGLIDVSTGAPTGGTAGTVFQIDDVAFAGTATATRDAALAAALTAAPNPSPGGRYVLRAPAALLAAPLAVVDAAGRVVRREEAPRPPAATRALDLSGLPGGVYTLRLFTPKGLIAQKLLVQ</sequence>
<feature type="chain" id="PRO_5047190415" description="T9SS type A sorting domain-containing protein" evidence="1">
    <location>
        <begin position="26"/>
        <end position="313"/>
    </location>
</feature>
<dbReference type="Gene3D" id="2.60.120.890">
    <property type="entry name" value="BT2081, beta-jelly-roll domain"/>
    <property type="match status" value="1"/>
</dbReference>
<dbReference type="InterPro" id="IPR026444">
    <property type="entry name" value="Secre_tail"/>
</dbReference>
<name>A0ABX2FS41_9BACT</name>
<feature type="signal peptide" evidence="1">
    <location>
        <begin position="1"/>
        <end position="25"/>
    </location>
</feature>
<evidence type="ECO:0000256" key="1">
    <source>
        <dbReference type="SAM" id="SignalP"/>
    </source>
</evidence>
<dbReference type="NCBIfam" id="TIGR04183">
    <property type="entry name" value="Por_Secre_tail"/>
    <property type="match status" value="1"/>
</dbReference>
<accession>A0ABX2FS41</accession>
<organism evidence="2 3">
    <name type="scientific">Hymenobacter caeli</name>
    <dbReference type="NCBI Taxonomy" id="2735894"/>
    <lineage>
        <taxon>Bacteria</taxon>
        <taxon>Pseudomonadati</taxon>
        <taxon>Bacteroidota</taxon>
        <taxon>Cytophagia</taxon>
        <taxon>Cytophagales</taxon>
        <taxon>Hymenobacteraceae</taxon>
        <taxon>Hymenobacter</taxon>
    </lineage>
</organism>
<dbReference type="InterPro" id="IPR038653">
    <property type="entry name" value="Put_CMD_sf"/>
</dbReference>
<dbReference type="Proteomes" id="UP000779507">
    <property type="component" value="Unassembled WGS sequence"/>
</dbReference>